<gene>
    <name evidence="6" type="ORF">ACFQS1_02355</name>
</gene>
<name>A0ABW2HMR6_9ACTN</name>
<dbReference type="InterPro" id="IPR009057">
    <property type="entry name" value="Homeodomain-like_sf"/>
</dbReference>
<keyword evidence="7" id="KW-1185">Reference proteome</keyword>
<keyword evidence="2 4" id="KW-0238">DNA-binding</keyword>
<accession>A0ABW2HMR6</accession>
<dbReference type="PANTHER" id="PTHR30055">
    <property type="entry name" value="HTH-TYPE TRANSCRIPTIONAL REGULATOR RUTR"/>
    <property type="match status" value="1"/>
</dbReference>
<dbReference type="InterPro" id="IPR001647">
    <property type="entry name" value="HTH_TetR"/>
</dbReference>
<reference evidence="7" key="1">
    <citation type="journal article" date="2019" name="Int. J. Syst. Evol. Microbiol.">
        <title>The Global Catalogue of Microorganisms (GCM) 10K type strain sequencing project: providing services to taxonomists for standard genome sequencing and annotation.</title>
        <authorList>
            <consortium name="The Broad Institute Genomics Platform"/>
            <consortium name="The Broad Institute Genome Sequencing Center for Infectious Disease"/>
            <person name="Wu L."/>
            <person name="Ma J."/>
        </authorList>
    </citation>
    <scope>NUCLEOTIDE SEQUENCE [LARGE SCALE GENOMIC DNA]</scope>
    <source>
        <strain evidence="7">XZYJT-10</strain>
    </source>
</reference>
<dbReference type="PROSITE" id="PS50977">
    <property type="entry name" value="HTH_TETR_2"/>
    <property type="match status" value="1"/>
</dbReference>
<dbReference type="PRINTS" id="PR00455">
    <property type="entry name" value="HTHTETR"/>
</dbReference>
<comment type="caution">
    <text evidence="6">The sequence shown here is derived from an EMBL/GenBank/DDBJ whole genome shotgun (WGS) entry which is preliminary data.</text>
</comment>
<dbReference type="RefSeq" id="WP_378964226.1">
    <property type="nucleotide sequence ID" value="NZ_JBHTBJ010000001.1"/>
</dbReference>
<evidence type="ECO:0000256" key="2">
    <source>
        <dbReference type="ARBA" id="ARBA00023125"/>
    </source>
</evidence>
<proteinExistence type="predicted"/>
<feature type="DNA-binding region" description="H-T-H motif" evidence="4">
    <location>
        <begin position="34"/>
        <end position="53"/>
    </location>
</feature>
<sequence>MTATRAPRRDARDNAAKLRKAALEQFLANGLDASLYEIARAAGVSIGTLYNHFGGREGLIDAVVPDVLGARLRELAARVDALATPKQRLETFVRGMIELQSGDPALNDALLRRFPDAVALLDICAVSTDLGRALVRDAHRDGSLSPGFTEDDLLSLLWLAGTASRDPAVPAGWRRVIDRALDSAWTAEPRTAEP</sequence>
<dbReference type="Gene3D" id="1.10.357.10">
    <property type="entry name" value="Tetracycline Repressor, domain 2"/>
    <property type="match status" value="1"/>
</dbReference>
<dbReference type="Pfam" id="PF00440">
    <property type="entry name" value="TetR_N"/>
    <property type="match status" value="1"/>
</dbReference>
<evidence type="ECO:0000259" key="5">
    <source>
        <dbReference type="PROSITE" id="PS50977"/>
    </source>
</evidence>
<dbReference type="EMBL" id="JBHTBJ010000001">
    <property type="protein sequence ID" value="MFC7272810.1"/>
    <property type="molecule type" value="Genomic_DNA"/>
</dbReference>
<organism evidence="6 7">
    <name type="scientific">Paractinoplanes rhizophilus</name>
    <dbReference type="NCBI Taxonomy" id="1416877"/>
    <lineage>
        <taxon>Bacteria</taxon>
        <taxon>Bacillati</taxon>
        <taxon>Actinomycetota</taxon>
        <taxon>Actinomycetes</taxon>
        <taxon>Micromonosporales</taxon>
        <taxon>Micromonosporaceae</taxon>
        <taxon>Paractinoplanes</taxon>
    </lineage>
</organism>
<keyword evidence="3" id="KW-0804">Transcription</keyword>
<feature type="domain" description="HTH tetR-type" evidence="5">
    <location>
        <begin position="12"/>
        <end position="71"/>
    </location>
</feature>
<dbReference type="SUPFAM" id="SSF48498">
    <property type="entry name" value="Tetracyclin repressor-like, C-terminal domain"/>
    <property type="match status" value="1"/>
</dbReference>
<dbReference type="PANTHER" id="PTHR30055:SF234">
    <property type="entry name" value="HTH-TYPE TRANSCRIPTIONAL REGULATOR BETI"/>
    <property type="match status" value="1"/>
</dbReference>
<dbReference type="SUPFAM" id="SSF46689">
    <property type="entry name" value="Homeodomain-like"/>
    <property type="match status" value="1"/>
</dbReference>
<dbReference type="Proteomes" id="UP001596548">
    <property type="component" value="Unassembled WGS sequence"/>
</dbReference>
<evidence type="ECO:0000256" key="4">
    <source>
        <dbReference type="PROSITE-ProRule" id="PRU00335"/>
    </source>
</evidence>
<keyword evidence="1" id="KW-0805">Transcription regulation</keyword>
<evidence type="ECO:0000256" key="1">
    <source>
        <dbReference type="ARBA" id="ARBA00023015"/>
    </source>
</evidence>
<evidence type="ECO:0000256" key="3">
    <source>
        <dbReference type="ARBA" id="ARBA00023163"/>
    </source>
</evidence>
<evidence type="ECO:0000313" key="6">
    <source>
        <dbReference type="EMBL" id="MFC7272810.1"/>
    </source>
</evidence>
<dbReference type="InterPro" id="IPR036271">
    <property type="entry name" value="Tet_transcr_reg_TetR-rel_C_sf"/>
</dbReference>
<evidence type="ECO:0000313" key="7">
    <source>
        <dbReference type="Proteomes" id="UP001596548"/>
    </source>
</evidence>
<protein>
    <submittedName>
        <fullName evidence="6">TetR/AcrR family transcriptional regulator</fullName>
    </submittedName>
</protein>
<dbReference type="InterPro" id="IPR050109">
    <property type="entry name" value="HTH-type_TetR-like_transc_reg"/>
</dbReference>